<protein>
    <submittedName>
        <fullName evidence="2">SPFH domain-containing protein</fullName>
    </submittedName>
</protein>
<dbReference type="SUPFAM" id="SSF117892">
    <property type="entry name" value="Band 7/SPFH domain"/>
    <property type="match status" value="1"/>
</dbReference>
<gene>
    <name evidence="2" type="ORF">FYJ51_12780</name>
</gene>
<evidence type="ECO:0000313" key="2">
    <source>
        <dbReference type="EMBL" id="MSS59767.1"/>
    </source>
</evidence>
<organism evidence="2 3">
    <name type="scientific">Stecheria intestinalis</name>
    <dbReference type="NCBI Taxonomy" id="2606630"/>
    <lineage>
        <taxon>Bacteria</taxon>
        <taxon>Bacillati</taxon>
        <taxon>Bacillota</taxon>
        <taxon>Erysipelotrichia</taxon>
        <taxon>Erysipelotrichales</taxon>
        <taxon>Erysipelotrichaceae</taxon>
        <taxon>Stecheria</taxon>
    </lineage>
</organism>
<dbReference type="Proteomes" id="UP000461880">
    <property type="component" value="Unassembled WGS sequence"/>
</dbReference>
<dbReference type="AlphaFoldDB" id="A0A7X2NUK8"/>
<keyword evidence="3" id="KW-1185">Reference proteome</keyword>
<evidence type="ECO:0000313" key="3">
    <source>
        <dbReference type="Proteomes" id="UP000461880"/>
    </source>
</evidence>
<dbReference type="PANTHER" id="PTHR37826">
    <property type="entry name" value="FLOTILLIN BAND_7_5 DOMAIN PROTEIN"/>
    <property type="match status" value="1"/>
</dbReference>
<dbReference type="Pfam" id="PF13421">
    <property type="entry name" value="Band_7_1"/>
    <property type="match status" value="1"/>
</dbReference>
<dbReference type="InterPro" id="IPR036013">
    <property type="entry name" value="Band_7/SPFH_dom_sf"/>
</dbReference>
<reference evidence="2 3" key="1">
    <citation type="submission" date="2019-08" db="EMBL/GenBank/DDBJ databases">
        <title>In-depth cultivation of the pig gut microbiome towards novel bacterial diversity and tailored functional studies.</title>
        <authorList>
            <person name="Wylensek D."/>
            <person name="Hitch T.C.A."/>
            <person name="Clavel T."/>
        </authorList>
    </citation>
    <scope>NUCLEOTIDE SEQUENCE [LARGE SCALE GENOMIC DNA]</scope>
    <source>
        <strain evidence="2 3">Oil+RF-744-GAM-WT-6</strain>
    </source>
</reference>
<feature type="domain" description="SPFH" evidence="1">
    <location>
        <begin position="51"/>
        <end position="276"/>
    </location>
</feature>
<sequence>MGLIQAAVSAAGSTFSDQWKEYFYCDAIPSGIAAVRGHKKVRGLSSNRGDDNIISDGSVIAVADGQCMLIVDQGQVTDICAQPGEFRYDSKTEPSLFTGSLGDGLKNVFAAIGKRFTFGGQAAEDQRVYYINTKELPGNKYGTPSPIPFRVIDKNIGLDIDISVKCFGEYSLKITDPISFYTNVCSNFTDTYPISNLEGQLRSELLTALQPAFAKLSAQGVRYSEVPAHTAELADALNEELSKKWKELRGIEIVSFGVSSIKASEEDERMIKEAQRNGMYRDPTMAAATLVGAQAQAMQDAAKNTNGAAMGFMGMNMAQNAGGVNAGQLYEAGAAKASQPAAAEKWICPNCHAENSGKFCSNCGTPKPASDVWYCPNCGTKNTGKFCSNCGTKKPE</sequence>
<dbReference type="PANTHER" id="PTHR37826:SF2">
    <property type="entry name" value="ZINC-RIBBON DOMAIN-CONTAINING PROTEIN"/>
    <property type="match status" value="1"/>
</dbReference>
<accession>A0A7X2NUK8</accession>
<dbReference type="RefSeq" id="WP_105304851.1">
    <property type="nucleotide sequence ID" value="NZ_JAQXPC010000031.1"/>
</dbReference>
<dbReference type="EMBL" id="VUMN01000049">
    <property type="protein sequence ID" value="MSS59767.1"/>
    <property type="molecule type" value="Genomic_DNA"/>
</dbReference>
<comment type="caution">
    <text evidence="2">The sequence shown here is derived from an EMBL/GenBank/DDBJ whole genome shotgun (WGS) entry which is preliminary data.</text>
</comment>
<name>A0A7X2NUK8_9FIRM</name>
<dbReference type="InterPro" id="IPR033880">
    <property type="entry name" value="SPFH_YdjI"/>
</dbReference>
<proteinExistence type="predicted"/>
<evidence type="ECO:0000259" key="1">
    <source>
        <dbReference type="Pfam" id="PF13421"/>
    </source>
</evidence>
<dbReference type="CDD" id="cd03408">
    <property type="entry name" value="SPFH_like_u1"/>
    <property type="match status" value="1"/>
</dbReference>